<proteinExistence type="predicted"/>
<dbReference type="RefSeq" id="XP_002839247.1">
    <property type="nucleotide sequence ID" value="XM_002839201.1"/>
</dbReference>
<accession>D5GFZ5</accession>
<organism evidence="1 2">
    <name type="scientific">Tuber melanosporum (strain Mel28)</name>
    <name type="common">Perigord black truffle</name>
    <dbReference type="NCBI Taxonomy" id="656061"/>
    <lineage>
        <taxon>Eukaryota</taxon>
        <taxon>Fungi</taxon>
        <taxon>Dikarya</taxon>
        <taxon>Ascomycota</taxon>
        <taxon>Pezizomycotina</taxon>
        <taxon>Pezizomycetes</taxon>
        <taxon>Pezizales</taxon>
        <taxon>Tuberaceae</taxon>
        <taxon>Tuber</taxon>
    </lineage>
</organism>
<evidence type="ECO:0000313" key="2">
    <source>
        <dbReference type="Proteomes" id="UP000006911"/>
    </source>
</evidence>
<dbReference type="KEGG" id="tml:GSTUM_00001958001"/>
<dbReference type="GeneID" id="9181786"/>
<sequence length="88" mass="9574">MPVLPVGNFTGMILALPCPSSSANTGSHALEHKYSIVPYAMGNVAYGHGCRTYIIVLDMTGKTNLSDENARMVPWPQDYSAVSYHFIP</sequence>
<evidence type="ECO:0000313" key="1">
    <source>
        <dbReference type="EMBL" id="CAZ83438.1"/>
    </source>
</evidence>
<dbReference type="Proteomes" id="UP000006911">
    <property type="component" value="Unassembled WGS sequence"/>
</dbReference>
<protein>
    <submittedName>
        <fullName evidence="1">(Perigord truffle) hypothetical protein</fullName>
    </submittedName>
</protein>
<dbReference type="HOGENOM" id="CLU_2470709_0_0_1"/>
<reference evidence="1 2" key="1">
    <citation type="journal article" date="2010" name="Nature">
        <title>Perigord black truffle genome uncovers evolutionary origins and mechanisms of symbiosis.</title>
        <authorList>
            <person name="Martin F."/>
            <person name="Kohler A."/>
            <person name="Murat C."/>
            <person name="Balestrini R."/>
            <person name="Coutinho P.M."/>
            <person name="Jaillon O."/>
            <person name="Montanini B."/>
            <person name="Morin E."/>
            <person name="Noel B."/>
            <person name="Percudani R."/>
            <person name="Porcel B."/>
            <person name="Rubini A."/>
            <person name="Amicucci A."/>
            <person name="Amselem J."/>
            <person name="Anthouard V."/>
            <person name="Arcioni S."/>
            <person name="Artiguenave F."/>
            <person name="Aury J.M."/>
            <person name="Ballario P."/>
            <person name="Bolchi A."/>
            <person name="Brenna A."/>
            <person name="Brun A."/>
            <person name="Buee M."/>
            <person name="Cantarel B."/>
            <person name="Chevalier G."/>
            <person name="Couloux A."/>
            <person name="Da Silva C."/>
            <person name="Denoeud F."/>
            <person name="Duplessis S."/>
            <person name="Ghignone S."/>
            <person name="Hilselberger B."/>
            <person name="Iotti M."/>
            <person name="Marcais B."/>
            <person name="Mello A."/>
            <person name="Miranda M."/>
            <person name="Pacioni G."/>
            <person name="Quesneville H."/>
            <person name="Riccioni C."/>
            <person name="Ruotolo R."/>
            <person name="Splivallo R."/>
            <person name="Stocchi V."/>
            <person name="Tisserant E."/>
            <person name="Viscomi A.R."/>
            <person name="Zambonelli A."/>
            <person name="Zampieri E."/>
            <person name="Henrissat B."/>
            <person name="Lebrun M.H."/>
            <person name="Paolocci F."/>
            <person name="Bonfante P."/>
            <person name="Ottonello S."/>
            <person name="Wincker P."/>
        </authorList>
    </citation>
    <scope>NUCLEOTIDE SEQUENCE [LARGE SCALE GENOMIC DNA]</scope>
    <source>
        <strain evidence="1 2">Mel28</strain>
    </source>
</reference>
<name>D5GFZ5_TUBMM</name>
<dbReference type="InParanoid" id="D5GFZ5"/>
<keyword evidence="2" id="KW-1185">Reference proteome</keyword>
<gene>
    <name evidence="1" type="ORF">GSTUM_00001958001</name>
</gene>
<dbReference type="AlphaFoldDB" id="D5GFZ5"/>
<dbReference type="EMBL" id="FN430230">
    <property type="protein sequence ID" value="CAZ83438.1"/>
    <property type="molecule type" value="Genomic_DNA"/>
</dbReference>